<evidence type="ECO:0000256" key="13">
    <source>
        <dbReference type="ARBA" id="ARBA00023136"/>
    </source>
</evidence>
<evidence type="ECO:0000256" key="10">
    <source>
        <dbReference type="ARBA" id="ARBA00022840"/>
    </source>
</evidence>
<evidence type="ECO:0000256" key="12">
    <source>
        <dbReference type="ARBA" id="ARBA00023012"/>
    </source>
</evidence>
<accession>A0A414CN18</accession>
<evidence type="ECO:0000256" key="5">
    <source>
        <dbReference type="ARBA" id="ARBA00022553"/>
    </source>
</evidence>
<dbReference type="InterPro" id="IPR003661">
    <property type="entry name" value="HisK_dim/P_dom"/>
</dbReference>
<reference evidence="15 16" key="1">
    <citation type="submission" date="2018-08" db="EMBL/GenBank/DDBJ databases">
        <title>A genome reference for cultivated species of the human gut microbiota.</title>
        <authorList>
            <person name="Zou Y."/>
            <person name="Xue W."/>
            <person name="Luo G."/>
        </authorList>
    </citation>
    <scope>NUCLEOTIDE SEQUENCE [LARGE SCALE GENOMIC DNA]</scope>
    <source>
        <strain evidence="15 16">AM33-3BH</strain>
    </source>
</reference>
<evidence type="ECO:0000256" key="3">
    <source>
        <dbReference type="ARBA" id="ARBA00012438"/>
    </source>
</evidence>
<keyword evidence="11" id="KW-1133">Transmembrane helix</keyword>
<organism evidence="15 16">
    <name type="scientific">Streptococcus parasanguinis</name>
    <dbReference type="NCBI Taxonomy" id="1318"/>
    <lineage>
        <taxon>Bacteria</taxon>
        <taxon>Bacillati</taxon>
        <taxon>Bacillota</taxon>
        <taxon>Bacilli</taxon>
        <taxon>Lactobacillales</taxon>
        <taxon>Streptococcaceae</taxon>
        <taxon>Streptococcus</taxon>
    </lineage>
</organism>
<proteinExistence type="predicted"/>
<protein>
    <recommendedName>
        <fullName evidence="3">histidine kinase</fullName>
        <ecNumber evidence="3">2.7.13.3</ecNumber>
    </recommendedName>
</protein>
<dbReference type="SUPFAM" id="SSF55874">
    <property type="entry name" value="ATPase domain of HSP90 chaperone/DNA topoisomerase II/histidine kinase"/>
    <property type="match status" value="1"/>
</dbReference>
<dbReference type="Gene3D" id="3.30.565.10">
    <property type="entry name" value="Histidine kinase-like ATPase, C-terminal domain"/>
    <property type="match status" value="1"/>
</dbReference>
<comment type="subcellular location">
    <subcellularLocation>
        <location evidence="2">Cell membrane</location>
        <topology evidence="2">Multi-pass membrane protein</topology>
    </subcellularLocation>
</comment>
<keyword evidence="7" id="KW-0812">Transmembrane</keyword>
<dbReference type="GO" id="GO:0005886">
    <property type="term" value="C:plasma membrane"/>
    <property type="evidence" value="ECO:0007669"/>
    <property type="project" value="UniProtKB-SubCell"/>
</dbReference>
<comment type="caution">
    <text evidence="15">The sequence shown here is derived from an EMBL/GenBank/DDBJ whole genome shotgun (WGS) entry which is preliminary data.</text>
</comment>
<dbReference type="PROSITE" id="PS50109">
    <property type="entry name" value="HIS_KIN"/>
    <property type="match status" value="1"/>
</dbReference>
<evidence type="ECO:0000256" key="2">
    <source>
        <dbReference type="ARBA" id="ARBA00004651"/>
    </source>
</evidence>
<evidence type="ECO:0000256" key="8">
    <source>
        <dbReference type="ARBA" id="ARBA00022741"/>
    </source>
</evidence>
<evidence type="ECO:0000256" key="4">
    <source>
        <dbReference type="ARBA" id="ARBA00022475"/>
    </source>
</evidence>
<keyword evidence="13" id="KW-0472">Membrane</keyword>
<comment type="catalytic activity">
    <reaction evidence="1">
        <text>ATP + protein L-histidine = ADP + protein N-phospho-L-histidine.</text>
        <dbReference type="EC" id="2.7.13.3"/>
    </reaction>
</comment>
<dbReference type="SMART" id="SM00388">
    <property type="entry name" value="HisKA"/>
    <property type="match status" value="1"/>
</dbReference>
<dbReference type="PANTHER" id="PTHR45528">
    <property type="entry name" value="SENSOR HISTIDINE KINASE CPXA"/>
    <property type="match status" value="1"/>
</dbReference>
<dbReference type="EC" id="2.7.13.3" evidence="3"/>
<dbReference type="Pfam" id="PF02518">
    <property type="entry name" value="HATPase_c"/>
    <property type="match status" value="1"/>
</dbReference>
<keyword evidence="4" id="KW-1003">Cell membrane</keyword>
<evidence type="ECO:0000256" key="9">
    <source>
        <dbReference type="ARBA" id="ARBA00022777"/>
    </source>
</evidence>
<dbReference type="SMART" id="SM00387">
    <property type="entry name" value="HATPase_c"/>
    <property type="match status" value="1"/>
</dbReference>
<keyword evidence="9 15" id="KW-0418">Kinase</keyword>
<keyword evidence="10" id="KW-0067">ATP-binding</keyword>
<dbReference type="Pfam" id="PF00512">
    <property type="entry name" value="HisKA"/>
    <property type="match status" value="1"/>
</dbReference>
<dbReference type="AlphaFoldDB" id="A0A414CN18"/>
<evidence type="ECO:0000256" key="6">
    <source>
        <dbReference type="ARBA" id="ARBA00022679"/>
    </source>
</evidence>
<dbReference type="RefSeq" id="WP_049506403.1">
    <property type="nucleotide sequence ID" value="NZ_JAQMJW010000002.1"/>
</dbReference>
<dbReference type="PANTHER" id="PTHR45528:SF1">
    <property type="entry name" value="SENSOR HISTIDINE KINASE CPXA"/>
    <property type="match status" value="1"/>
</dbReference>
<dbReference type="EMBL" id="QSIO01000001">
    <property type="protein sequence ID" value="RHC96360.1"/>
    <property type="molecule type" value="Genomic_DNA"/>
</dbReference>
<sequence length="295" mass="33520">MWGLVLVLVVLVLLFGLGYLRLLSALKDLQEQIQKKLQNGSGVRLTSQVSKKELVALTKQVSDLFDQIERTNRIAFQEKKTLDMAISNIAHDIRTPLTIASGYTQQIIKGGTQEEEKLKKIASNLQVVSKRLESLLEYRRLMEGAIQPRISEVNLSQVLTQQLFQYYDSLSEAGIALEVELEEHLHYATDPELWERLLQNMLSNVLKHGKDQARLTLMSDADTIRVELRNIVQQPIQHLDQLASRFYSENLSDTEESSGLGLYIIQNFVEILGGDLQLATEADWFVLTITLKNRA</sequence>
<dbReference type="Proteomes" id="UP000285773">
    <property type="component" value="Unassembled WGS sequence"/>
</dbReference>
<dbReference type="GO" id="GO:0005524">
    <property type="term" value="F:ATP binding"/>
    <property type="evidence" value="ECO:0007669"/>
    <property type="project" value="UniProtKB-KW"/>
</dbReference>
<name>A0A414CN18_STRPA</name>
<keyword evidence="6" id="KW-0808">Transferase</keyword>
<evidence type="ECO:0000256" key="1">
    <source>
        <dbReference type="ARBA" id="ARBA00000085"/>
    </source>
</evidence>
<dbReference type="InterPro" id="IPR050398">
    <property type="entry name" value="HssS/ArlS-like"/>
</dbReference>
<dbReference type="Gene3D" id="1.10.287.130">
    <property type="match status" value="1"/>
</dbReference>
<evidence type="ECO:0000313" key="15">
    <source>
        <dbReference type="EMBL" id="RHC96360.1"/>
    </source>
</evidence>
<dbReference type="CDD" id="cd00075">
    <property type="entry name" value="HATPase"/>
    <property type="match status" value="1"/>
</dbReference>
<gene>
    <name evidence="15" type="ORF">DW820_04355</name>
</gene>
<dbReference type="InterPro" id="IPR036097">
    <property type="entry name" value="HisK_dim/P_sf"/>
</dbReference>
<keyword evidence="8" id="KW-0547">Nucleotide-binding</keyword>
<dbReference type="GO" id="GO:0000155">
    <property type="term" value="F:phosphorelay sensor kinase activity"/>
    <property type="evidence" value="ECO:0007669"/>
    <property type="project" value="InterPro"/>
</dbReference>
<evidence type="ECO:0000313" key="16">
    <source>
        <dbReference type="Proteomes" id="UP000285773"/>
    </source>
</evidence>
<dbReference type="InterPro" id="IPR036890">
    <property type="entry name" value="HATPase_C_sf"/>
</dbReference>
<keyword evidence="5" id="KW-0597">Phosphoprotein</keyword>
<feature type="domain" description="Histidine kinase" evidence="14">
    <location>
        <begin position="88"/>
        <end position="295"/>
    </location>
</feature>
<evidence type="ECO:0000259" key="14">
    <source>
        <dbReference type="PROSITE" id="PS50109"/>
    </source>
</evidence>
<dbReference type="CDD" id="cd00082">
    <property type="entry name" value="HisKA"/>
    <property type="match status" value="1"/>
</dbReference>
<evidence type="ECO:0000256" key="11">
    <source>
        <dbReference type="ARBA" id="ARBA00022989"/>
    </source>
</evidence>
<dbReference type="InterPro" id="IPR005467">
    <property type="entry name" value="His_kinase_dom"/>
</dbReference>
<dbReference type="SUPFAM" id="SSF47384">
    <property type="entry name" value="Homodimeric domain of signal transducing histidine kinase"/>
    <property type="match status" value="1"/>
</dbReference>
<evidence type="ECO:0000256" key="7">
    <source>
        <dbReference type="ARBA" id="ARBA00022692"/>
    </source>
</evidence>
<keyword evidence="12" id="KW-0902">Two-component regulatory system</keyword>
<dbReference type="InterPro" id="IPR003594">
    <property type="entry name" value="HATPase_dom"/>
</dbReference>